<dbReference type="PROSITE" id="PS01009">
    <property type="entry name" value="CRISP_1"/>
    <property type="match status" value="1"/>
</dbReference>
<reference evidence="3" key="1">
    <citation type="submission" date="2016-11" db="EMBL/GenBank/DDBJ databases">
        <authorList>
            <person name="Jaros S."/>
            <person name="Januszkiewicz K."/>
            <person name="Wedrychowicz H."/>
        </authorList>
    </citation>
    <scope>NUCLEOTIDE SEQUENCE [LARGE SCALE GENOMIC DNA]</scope>
    <source>
        <strain evidence="3">Y48</strain>
    </source>
</reference>
<dbReference type="Gene3D" id="3.40.33.10">
    <property type="entry name" value="CAP"/>
    <property type="match status" value="1"/>
</dbReference>
<feature type="signal peptide" evidence="1">
    <location>
        <begin position="1"/>
        <end position="27"/>
    </location>
</feature>
<accession>A0A1J0VUF3</accession>
<feature type="domain" description="SCP" evidence="2">
    <location>
        <begin position="38"/>
        <end position="176"/>
    </location>
</feature>
<dbReference type="SMART" id="SM00198">
    <property type="entry name" value="SCP"/>
    <property type="match status" value="1"/>
</dbReference>
<feature type="chain" id="PRO_5012430186" description="SCP domain-containing protein" evidence="1">
    <location>
        <begin position="28"/>
        <end position="186"/>
    </location>
</feature>
<dbReference type="InterPro" id="IPR034113">
    <property type="entry name" value="SCP_GAPR1-like"/>
</dbReference>
<evidence type="ECO:0000259" key="2">
    <source>
        <dbReference type="SMART" id="SM00198"/>
    </source>
</evidence>
<name>A0A1J0VUF3_9NOCA</name>
<dbReference type="InterPro" id="IPR018244">
    <property type="entry name" value="Allrgn_V5/Tpx1_CS"/>
</dbReference>
<dbReference type="AlphaFoldDB" id="A0A1J0VUF3"/>
<dbReference type="CDD" id="cd05382">
    <property type="entry name" value="CAP_GAPR1-like"/>
    <property type="match status" value="1"/>
</dbReference>
<organism evidence="3 4">
    <name type="scientific">Nocardia mangyaensis</name>
    <dbReference type="NCBI Taxonomy" id="2213200"/>
    <lineage>
        <taxon>Bacteria</taxon>
        <taxon>Bacillati</taxon>
        <taxon>Actinomycetota</taxon>
        <taxon>Actinomycetes</taxon>
        <taxon>Mycobacteriales</taxon>
        <taxon>Nocardiaceae</taxon>
        <taxon>Nocardia</taxon>
    </lineage>
</organism>
<dbReference type="Pfam" id="PF00188">
    <property type="entry name" value="CAP"/>
    <property type="match status" value="1"/>
</dbReference>
<keyword evidence="4" id="KW-1185">Reference proteome</keyword>
<dbReference type="InterPro" id="IPR035940">
    <property type="entry name" value="CAP_sf"/>
</dbReference>
<evidence type="ECO:0000256" key="1">
    <source>
        <dbReference type="SAM" id="SignalP"/>
    </source>
</evidence>
<evidence type="ECO:0000313" key="4">
    <source>
        <dbReference type="Proteomes" id="UP000183810"/>
    </source>
</evidence>
<dbReference type="InterPro" id="IPR001283">
    <property type="entry name" value="CRISP-related"/>
</dbReference>
<dbReference type="Proteomes" id="UP000183810">
    <property type="component" value="Chromosome"/>
</dbReference>
<dbReference type="SUPFAM" id="SSF55797">
    <property type="entry name" value="PR-1-like"/>
    <property type="match status" value="1"/>
</dbReference>
<dbReference type="InterPro" id="IPR014044">
    <property type="entry name" value="CAP_dom"/>
</dbReference>
<proteinExistence type="predicted"/>
<dbReference type="FunFam" id="3.40.33.10:FF:000010">
    <property type="entry name" value="Predicted protein"/>
    <property type="match status" value="1"/>
</dbReference>
<dbReference type="PRINTS" id="PR00837">
    <property type="entry name" value="V5TPXLIKE"/>
</dbReference>
<dbReference type="GO" id="GO:0005576">
    <property type="term" value="C:extracellular region"/>
    <property type="evidence" value="ECO:0007669"/>
    <property type="project" value="InterPro"/>
</dbReference>
<sequence>MRLGRVISAAVTALLAGALTPPGIAGAEALHNRCVAPTISQDMLTTHNKYRARHGASPLMLDATVSAWAQEWANSIASSKNFAHRPNNKYGENLHTSWSSDTSRQLGGAPVVQSWYDEIKDYDFDNPDSNMVNFSRFGHFTQVVWKGSSRMGIGAACNGSTAYVVANYDPAGNMAGRFAENVGRLG</sequence>
<keyword evidence="1" id="KW-0732">Signal</keyword>
<dbReference type="EMBL" id="CP018082">
    <property type="protein sequence ID" value="APE35641.1"/>
    <property type="molecule type" value="Genomic_DNA"/>
</dbReference>
<gene>
    <name evidence="3" type="ORF">BOX37_18675</name>
</gene>
<protein>
    <recommendedName>
        <fullName evidence="2">SCP domain-containing protein</fullName>
    </recommendedName>
</protein>
<evidence type="ECO:0000313" key="3">
    <source>
        <dbReference type="EMBL" id="APE35641.1"/>
    </source>
</evidence>
<dbReference type="KEGG" id="nsl:BOX37_18675"/>
<dbReference type="PANTHER" id="PTHR10334">
    <property type="entry name" value="CYSTEINE-RICH SECRETORY PROTEIN-RELATED"/>
    <property type="match status" value="1"/>
</dbReference>